<dbReference type="Pfam" id="PF00005">
    <property type="entry name" value="ABC_tran"/>
    <property type="match status" value="1"/>
</dbReference>
<dbReference type="InterPro" id="IPR017871">
    <property type="entry name" value="ABC_transporter-like_CS"/>
</dbReference>
<organism evidence="8 9">
    <name type="scientific">Kushneria phyllosphaerae</name>
    <dbReference type="NCBI Taxonomy" id="2100822"/>
    <lineage>
        <taxon>Bacteria</taxon>
        <taxon>Pseudomonadati</taxon>
        <taxon>Pseudomonadota</taxon>
        <taxon>Gammaproteobacteria</taxon>
        <taxon>Oceanospirillales</taxon>
        <taxon>Halomonadaceae</taxon>
        <taxon>Kushneria</taxon>
    </lineage>
</organism>
<dbReference type="PANTHER" id="PTHR43499:SF1">
    <property type="entry name" value="ABC TRANSPORTER I FAMILY MEMBER 1"/>
    <property type="match status" value="1"/>
</dbReference>
<keyword evidence="1" id="KW-0813">Transport</keyword>
<evidence type="ECO:0000313" key="8">
    <source>
        <dbReference type="EMBL" id="SPJ32950.1"/>
    </source>
</evidence>
<name>A0A2R8CJ88_9GAMM</name>
<protein>
    <submittedName>
        <fullName evidence="8">Cytochrome c biogenesis ATP-binding export protein CcmA</fullName>
        <ecNumber evidence="8">3.6.3.41</ecNumber>
    </submittedName>
</protein>
<reference evidence="9" key="1">
    <citation type="submission" date="2018-03" db="EMBL/GenBank/DDBJ databases">
        <authorList>
            <person name="Navarro De La Torre S."/>
        </authorList>
    </citation>
    <scope>NUCLEOTIDE SEQUENCE [LARGE SCALE GENOMIC DNA]</scope>
    <source>
        <strain evidence="9">EAod3</strain>
    </source>
</reference>
<dbReference type="GO" id="GO:0005524">
    <property type="term" value="F:ATP binding"/>
    <property type="evidence" value="ECO:0007669"/>
    <property type="project" value="UniProtKB-KW"/>
</dbReference>
<dbReference type="InterPro" id="IPR003593">
    <property type="entry name" value="AAA+_ATPase"/>
</dbReference>
<dbReference type="SMART" id="SM00382">
    <property type="entry name" value="AAA"/>
    <property type="match status" value="1"/>
</dbReference>
<dbReference type="NCBIfam" id="TIGR01189">
    <property type="entry name" value="ccmA"/>
    <property type="match status" value="1"/>
</dbReference>
<dbReference type="GO" id="GO:0016887">
    <property type="term" value="F:ATP hydrolysis activity"/>
    <property type="evidence" value="ECO:0007669"/>
    <property type="project" value="InterPro"/>
</dbReference>
<gene>
    <name evidence="8" type="primary">ccmA</name>
    <name evidence="8" type="ORF">KSP9073_00952</name>
</gene>
<dbReference type="PROSITE" id="PS50893">
    <property type="entry name" value="ABC_TRANSPORTER_2"/>
    <property type="match status" value="1"/>
</dbReference>
<dbReference type="OrthoDB" id="9800654at2"/>
<keyword evidence="3" id="KW-0201">Cytochrome c-type biogenesis</keyword>
<dbReference type="InterPro" id="IPR005895">
    <property type="entry name" value="ABC_transptr_haem_export_CcmA"/>
</dbReference>
<dbReference type="NCBIfam" id="NF010061">
    <property type="entry name" value="PRK13538.1"/>
    <property type="match status" value="1"/>
</dbReference>
<evidence type="ECO:0000256" key="2">
    <source>
        <dbReference type="ARBA" id="ARBA00022741"/>
    </source>
</evidence>
<evidence type="ECO:0000259" key="7">
    <source>
        <dbReference type="PROSITE" id="PS50893"/>
    </source>
</evidence>
<evidence type="ECO:0000256" key="6">
    <source>
        <dbReference type="ARBA" id="ARBA00023136"/>
    </source>
</evidence>
<dbReference type="GO" id="GO:0022857">
    <property type="term" value="F:transmembrane transporter activity"/>
    <property type="evidence" value="ECO:0007669"/>
    <property type="project" value="InterPro"/>
</dbReference>
<accession>A0A2R8CJ88</accession>
<dbReference type="EMBL" id="ONZI01000001">
    <property type="protein sequence ID" value="SPJ32950.1"/>
    <property type="molecule type" value="Genomic_DNA"/>
</dbReference>
<proteinExistence type="predicted"/>
<evidence type="ECO:0000313" key="9">
    <source>
        <dbReference type="Proteomes" id="UP000244934"/>
    </source>
</evidence>
<dbReference type="InterPro" id="IPR003439">
    <property type="entry name" value="ABC_transporter-like_ATP-bd"/>
</dbReference>
<dbReference type="PANTHER" id="PTHR43499">
    <property type="entry name" value="ABC TRANSPORTER I FAMILY MEMBER 1"/>
    <property type="match status" value="1"/>
</dbReference>
<keyword evidence="5" id="KW-1278">Translocase</keyword>
<feature type="domain" description="ABC transporter" evidence="7">
    <location>
        <begin position="3"/>
        <end position="222"/>
    </location>
</feature>
<sequence>MQLDIQKLGCERDERWLFSDLDWQINPGELWRIEGPNGSGKTTLLRILSGQMADYTGTLSWHGEKLSRCREAFMASMLYIGHRPGVKKALTALENLDWYQAMSTVEEGGARARRDACFQALEAVGLAGFEETPVEALSAGQQRRVALARLALGHQRLWILDEPFTAIDRDGVRQLERWMMAHCEAGGSVVVTSHHDSGELLPASRVLRNLRFDGQGGVHVDC</sequence>
<dbReference type="GO" id="GO:0017004">
    <property type="term" value="P:cytochrome complex assembly"/>
    <property type="evidence" value="ECO:0007669"/>
    <property type="project" value="UniProtKB-KW"/>
</dbReference>
<evidence type="ECO:0000256" key="3">
    <source>
        <dbReference type="ARBA" id="ARBA00022748"/>
    </source>
</evidence>
<dbReference type="EC" id="3.6.3.41" evidence="8"/>
<keyword evidence="8" id="KW-0378">Hydrolase</keyword>
<keyword evidence="4 8" id="KW-0067">ATP-binding</keyword>
<keyword evidence="9" id="KW-1185">Reference proteome</keyword>
<dbReference type="AlphaFoldDB" id="A0A2R8CJ88"/>
<dbReference type="RefSeq" id="WP_108841730.1">
    <property type="nucleotide sequence ID" value="NZ_ONZI01000001.1"/>
</dbReference>
<evidence type="ECO:0000256" key="4">
    <source>
        <dbReference type="ARBA" id="ARBA00022840"/>
    </source>
</evidence>
<keyword evidence="2" id="KW-0547">Nucleotide-binding</keyword>
<dbReference type="Gene3D" id="3.40.50.300">
    <property type="entry name" value="P-loop containing nucleotide triphosphate hydrolases"/>
    <property type="match status" value="1"/>
</dbReference>
<evidence type="ECO:0000256" key="1">
    <source>
        <dbReference type="ARBA" id="ARBA00022448"/>
    </source>
</evidence>
<dbReference type="SUPFAM" id="SSF52540">
    <property type="entry name" value="P-loop containing nucleoside triphosphate hydrolases"/>
    <property type="match status" value="1"/>
</dbReference>
<dbReference type="Proteomes" id="UP000244934">
    <property type="component" value="Unassembled WGS sequence"/>
</dbReference>
<keyword evidence="6" id="KW-0472">Membrane</keyword>
<dbReference type="InterPro" id="IPR027417">
    <property type="entry name" value="P-loop_NTPase"/>
</dbReference>
<dbReference type="PROSITE" id="PS00211">
    <property type="entry name" value="ABC_TRANSPORTER_1"/>
    <property type="match status" value="1"/>
</dbReference>
<evidence type="ECO:0000256" key="5">
    <source>
        <dbReference type="ARBA" id="ARBA00022967"/>
    </source>
</evidence>